<dbReference type="InterPro" id="IPR001680">
    <property type="entry name" value="WD40_rpt"/>
</dbReference>
<gene>
    <name evidence="4" type="ORF">CY34DRAFT_791540</name>
</gene>
<keyword evidence="5" id="KW-1185">Reference proteome</keyword>
<dbReference type="PROSITE" id="PS00678">
    <property type="entry name" value="WD_REPEATS_1"/>
    <property type="match status" value="1"/>
</dbReference>
<dbReference type="PROSITE" id="PS50294">
    <property type="entry name" value="WD_REPEATS_REGION"/>
    <property type="match status" value="2"/>
</dbReference>
<keyword evidence="1 3" id="KW-0853">WD repeat</keyword>
<keyword evidence="2" id="KW-0677">Repeat</keyword>
<evidence type="ECO:0000313" key="4">
    <source>
        <dbReference type="EMBL" id="KIK33228.1"/>
    </source>
</evidence>
<dbReference type="Proteomes" id="UP000054485">
    <property type="component" value="Unassembled WGS sequence"/>
</dbReference>
<dbReference type="HOGENOM" id="CLU_000288_57_30_1"/>
<dbReference type="InterPro" id="IPR015943">
    <property type="entry name" value="WD40/YVTN_repeat-like_dom_sf"/>
</dbReference>
<name>A0A0D0AMH2_9AGAM</name>
<organism evidence="4 5">
    <name type="scientific">Suillus luteus UH-Slu-Lm8-n1</name>
    <dbReference type="NCBI Taxonomy" id="930992"/>
    <lineage>
        <taxon>Eukaryota</taxon>
        <taxon>Fungi</taxon>
        <taxon>Dikarya</taxon>
        <taxon>Basidiomycota</taxon>
        <taxon>Agaricomycotina</taxon>
        <taxon>Agaricomycetes</taxon>
        <taxon>Agaricomycetidae</taxon>
        <taxon>Boletales</taxon>
        <taxon>Suillineae</taxon>
        <taxon>Suillaceae</taxon>
        <taxon>Suillus</taxon>
    </lineage>
</organism>
<dbReference type="STRING" id="930992.A0A0D0AMH2"/>
<feature type="repeat" description="WD" evidence="3">
    <location>
        <begin position="10"/>
        <end position="51"/>
    </location>
</feature>
<dbReference type="Pfam" id="PF00400">
    <property type="entry name" value="WD40"/>
    <property type="match status" value="2"/>
</dbReference>
<feature type="non-terminal residue" evidence="4">
    <location>
        <position position="1"/>
    </location>
</feature>
<sequence>SKDGKLLIEIKGHDFAVTSLCWSKDGEYIFSASADHTIRKWRSIDGKELIVIRGHSSHVRSLCLSPDESHLVSASVDYSVCIWDLKTNQQVGDPLWHDVQVYVVAMSSDGQYVASAIPGPHAKIYVWSLDAALKHMVSVFVHCQYLF</sequence>
<evidence type="ECO:0000256" key="2">
    <source>
        <dbReference type="ARBA" id="ARBA00022737"/>
    </source>
</evidence>
<proteinExistence type="predicted"/>
<dbReference type="EMBL" id="KN835991">
    <property type="protein sequence ID" value="KIK33228.1"/>
    <property type="molecule type" value="Genomic_DNA"/>
</dbReference>
<dbReference type="OrthoDB" id="2667574at2759"/>
<dbReference type="SMART" id="SM00320">
    <property type="entry name" value="WD40"/>
    <property type="match status" value="3"/>
</dbReference>
<reference evidence="4 5" key="1">
    <citation type="submission" date="2014-04" db="EMBL/GenBank/DDBJ databases">
        <authorList>
            <consortium name="DOE Joint Genome Institute"/>
            <person name="Kuo A."/>
            <person name="Ruytinx J."/>
            <person name="Rineau F."/>
            <person name="Colpaert J."/>
            <person name="Kohler A."/>
            <person name="Nagy L.G."/>
            <person name="Floudas D."/>
            <person name="Copeland A."/>
            <person name="Barry K.W."/>
            <person name="Cichocki N."/>
            <person name="Veneault-Fourrey C."/>
            <person name="LaButti K."/>
            <person name="Lindquist E.A."/>
            <person name="Lipzen A."/>
            <person name="Lundell T."/>
            <person name="Morin E."/>
            <person name="Murat C."/>
            <person name="Sun H."/>
            <person name="Tunlid A."/>
            <person name="Henrissat B."/>
            <person name="Grigoriev I.V."/>
            <person name="Hibbett D.S."/>
            <person name="Martin F."/>
            <person name="Nordberg H.P."/>
            <person name="Cantor M.N."/>
            <person name="Hua S.X."/>
        </authorList>
    </citation>
    <scope>NUCLEOTIDE SEQUENCE [LARGE SCALE GENOMIC DNA]</scope>
    <source>
        <strain evidence="4 5">UH-Slu-Lm8-n1</strain>
    </source>
</reference>
<dbReference type="Gene3D" id="2.130.10.10">
    <property type="entry name" value="YVTN repeat-like/Quinoprotein amine dehydrogenase"/>
    <property type="match status" value="1"/>
</dbReference>
<dbReference type="InterPro" id="IPR036322">
    <property type="entry name" value="WD40_repeat_dom_sf"/>
</dbReference>
<evidence type="ECO:0000256" key="1">
    <source>
        <dbReference type="ARBA" id="ARBA00022574"/>
    </source>
</evidence>
<dbReference type="InParanoid" id="A0A0D0AMH2"/>
<protein>
    <recommendedName>
        <fullName evidence="6">WD40 repeat-like protein</fullName>
    </recommendedName>
</protein>
<evidence type="ECO:0000256" key="3">
    <source>
        <dbReference type="PROSITE-ProRule" id="PRU00221"/>
    </source>
</evidence>
<evidence type="ECO:0008006" key="6">
    <source>
        <dbReference type="Google" id="ProtNLM"/>
    </source>
</evidence>
<feature type="repeat" description="WD" evidence="3">
    <location>
        <begin position="52"/>
        <end position="93"/>
    </location>
</feature>
<dbReference type="PANTHER" id="PTHR19848">
    <property type="entry name" value="WD40 REPEAT PROTEIN"/>
    <property type="match status" value="1"/>
</dbReference>
<reference evidence="5" key="2">
    <citation type="submission" date="2015-01" db="EMBL/GenBank/DDBJ databases">
        <title>Evolutionary Origins and Diversification of the Mycorrhizal Mutualists.</title>
        <authorList>
            <consortium name="DOE Joint Genome Institute"/>
            <consortium name="Mycorrhizal Genomics Consortium"/>
            <person name="Kohler A."/>
            <person name="Kuo A."/>
            <person name="Nagy L.G."/>
            <person name="Floudas D."/>
            <person name="Copeland A."/>
            <person name="Barry K.W."/>
            <person name="Cichocki N."/>
            <person name="Veneault-Fourrey C."/>
            <person name="LaButti K."/>
            <person name="Lindquist E.A."/>
            <person name="Lipzen A."/>
            <person name="Lundell T."/>
            <person name="Morin E."/>
            <person name="Murat C."/>
            <person name="Riley R."/>
            <person name="Ohm R."/>
            <person name="Sun H."/>
            <person name="Tunlid A."/>
            <person name="Henrissat B."/>
            <person name="Grigoriev I.V."/>
            <person name="Hibbett D.S."/>
            <person name="Martin F."/>
        </authorList>
    </citation>
    <scope>NUCLEOTIDE SEQUENCE [LARGE SCALE GENOMIC DNA]</scope>
    <source>
        <strain evidence="5">UH-Slu-Lm8-n1</strain>
    </source>
</reference>
<dbReference type="PROSITE" id="PS50082">
    <property type="entry name" value="WD_REPEATS_2"/>
    <property type="match status" value="2"/>
</dbReference>
<dbReference type="AlphaFoldDB" id="A0A0D0AMH2"/>
<accession>A0A0D0AMH2</accession>
<dbReference type="InterPro" id="IPR019775">
    <property type="entry name" value="WD40_repeat_CS"/>
</dbReference>
<evidence type="ECO:0000313" key="5">
    <source>
        <dbReference type="Proteomes" id="UP000054485"/>
    </source>
</evidence>
<dbReference type="PANTHER" id="PTHR19848:SF8">
    <property type="entry name" value="F-BOX AND WD REPEAT DOMAIN CONTAINING 7"/>
    <property type="match status" value="1"/>
</dbReference>
<dbReference type="SUPFAM" id="SSF50978">
    <property type="entry name" value="WD40 repeat-like"/>
    <property type="match status" value="1"/>
</dbReference>